<dbReference type="Pfam" id="PF00795">
    <property type="entry name" value="CN_hydrolase"/>
    <property type="match status" value="1"/>
</dbReference>
<evidence type="ECO:0000313" key="4">
    <source>
        <dbReference type="Proteomes" id="UP001610728"/>
    </source>
</evidence>
<sequence length="1110" mass="120072">MRIACLQFSPVRGDVNNNLSRADSVLLKAADNDKLDLIVLPEMAFTGCKFQSRQAIQPLIEPSLSGISSLWARTTALRHDCYVAVGYPEKTDANDVLEGGPRFYNSLMMVSHDGESVVNYRKPHLYTADEAWAMEGNGFYGGWIAGMGRVAMGISMDLNPYRFEASWESFEFAHHVLATDADLVIISMAWITGEDVHSWSQTPREPDMDCLSYWIARLEPLIRAETAHEILVVIANRTGIEDDVVYAGTSAVLGFQGGEVKLYGLLGRGEKGLLVVDTDEPPMGKLVYRPDETTKEHQPGESDLPGLVPNPDAIHTMSPVGSPDGSLSISPLCAASNSVTTPDSVDGKQATHVAERDALKLGVVPEQDEPVGGRDFGVAKEWAAFTDSRIGSGAASEGSPKTRARVRMGSDSKSVQAGSASDVSLSSKIARTKSPALHRRTDSLNDRTGAPPSIASLLQTPNKLSFSGTQNQHTRHQSLDAVIEQSLLAKPRVGSTLATRQKAPAPALAMRASERSPSTANPKAVQPKLKLQTNSAVLRQMEDNSTSDLAHATLSAKSYKPPVTLDAGLRNYPATAVEENHVFDWQPLEPKSAGASLSQENQGVESSASSPPNSLYKKQRANRPKLSITTTSPSALPWKKTDTRGIVSAVDPPRSLWPVAGTGKNQTDRLFVPASAIATVSKDQFWATASVPQTGNTEAFNLASISYTLGEVAMAGMTPEAEKALAGEDADEAWYRSPIDTTTQAKPFAADVPRGREGTSAHFSSVGDAISRQYKAPNSHARDAGTLYPPVPNPSQSSFGQSSAQRYPKTPEEPFRQRSRNEKPRDATSVTHSGQTTTGSLRRAMAEVDVGYPPIPSPSIYSSQNQKPHKQQQKWPVGNPSRPYEALRSAEALAEPVSWVDRWMPPPAGMYQQGEQEDPNSQQLHHTGQGQQQQQQQQHYHQDPHEYQHQNQPIVKPGLNLLVPAFSSSTETLATPSMLNPKTPKTPAGHLVSRINAQRHPASVTAKEMGNAYVSRPEASQNLHIPRPHREVFAEAESSNGNANDSDESESTDEDLGNDVSCDRKQAGAEDDGPCTPKAMSLMMDIERERPHESSTAAPIILGGSHTILA</sequence>
<dbReference type="InterPro" id="IPR036526">
    <property type="entry name" value="C-N_Hydrolase_sf"/>
</dbReference>
<feature type="compositionally biased region" description="Low complexity" evidence="1">
    <location>
        <begin position="922"/>
        <end position="939"/>
    </location>
</feature>
<dbReference type="PANTHER" id="PTHR11750">
    <property type="entry name" value="PROTEIN N-TERMINAL AMIDASE"/>
    <property type="match status" value="1"/>
</dbReference>
<dbReference type="SUPFAM" id="SSF56317">
    <property type="entry name" value="Carbon-nitrogen hydrolase"/>
    <property type="match status" value="1"/>
</dbReference>
<feature type="compositionally biased region" description="Polar residues" evidence="1">
    <location>
        <begin position="794"/>
        <end position="805"/>
    </location>
</feature>
<dbReference type="InterPro" id="IPR039703">
    <property type="entry name" value="Nta1"/>
</dbReference>
<dbReference type="Gene3D" id="3.60.110.10">
    <property type="entry name" value="Carbon-nitrogen hydrolase"/>
    <property type="match status" value="1"/>
</dbReference>
<proteinExistence type="predicted"/>
<accession>A0ABR4MHP8</accession>
<feature type="compositionally biased region" description="Polar residues" evidence="1">
    <location>
        <begin position="828"/>
        <end position="840"/>
    </location>
</feature>
<feature type="region of interest" description="Disordered" evidence="1">
    <location>
        <begin position="495"/>
        <end position="526"/>
    </location>
</feature>
<gene>
    <name evidence="3" type="ORF">HOO65_040123</name>
</gene>
<feature type="compositionally biased region" description="Basic and acidic residues" evidence="1">
    <location>
        <begin position="291"/>
        <end position="300"/>
    </location>
</feature>
<dbReference type="EMBL" id="JABSNW010000004">
    <property type="protein sequence ID" value="KAL2887786.1"/>
    <property type="molecule type" value="Genomic_DNA"/>
</dbReference>
<name>A0ABR4MHP8_9PEZI</name>
<dbReference type="InterPro" id="IPR003010">
    <property type="entry name" value="C-N_Hydrolase"/>
</dbReference>
<feature type="region of interest" description="Disordered" evidence="1">
    <location>
        <begin position="592"/>
        <end position="639"/>
    </location>
</feature>
<keyword evidence="4" id="KW-1185">Reference proteome</keyword>
<feature type="region of interest" description="Disordered" evidence="1">
    <location>
        <begin position="291"/>
        <end position="328"/>
    </location>
</feature>
<feature type="region of interest" description="Disordered" evidence="1">
    <location>
        <begin position="390"/>
        <end position="451"/>
    </location>
</feature>
<evidence type="ECO:0000313" key="3">
    <source>
        <dbReference type="EMBL" id="KAL2887786.1"/>
    </source>
</evidence>
<feature type="region of interest" description="Disordered" evidence="1">
    <location>
        <begin position="905"/>
        <end position="949"/>
    </location>
</feature>
<dbReference type="GeneID" id="98117899"/>
<feature type="compositionally biased region" description="Polar residues" evidence="1">
    <location>
        <begin position="595"/>
        <end position="613"/>
    </location>
</feature>
<feature type="compositionally biased region" description="Basic and acidic residues" evidence="1">
    <location>
        <begin position="809"/>
        <end position="826"/>
    </location>
</feature>
<feature type="region of interest" description="Disordered" evidence="1">
    <location>
        <begin position="737"/>
        <end position="887"/>
    </location>
</feature>
<feature type="compositionally biased region" description="Polar residues" evidence="1">
    <location>
        <begin position="411"/>
        <end position="429"/>
    </location>
</feature>
<protein>
    <submittedName>
        <fullName evidence="3">Protein N-terminal amidase</fullName>
    </submittedName>
</protein>
<evidence type="ECO:0000259" key="2">
    <source>
        <dbReference type="PROSITE" id="PS50263"/>
    </source>
</evidence>
<dbReference type="PROSITE" id="PS50263">
    <property type="entry name" value="CN_HYDROLASE"/>
    <property type="match status" value="1"/>
</dbReference>
<feature type="region of interest" description="Disordered" evidence="1">
    <location>
        <begin position="1035"/>
        <end position="1110"/>
    </location>
</feature>
<dbReference type="Proteomes" id="UP001610728">
    <property type="component" value="Unassembled WGS sequence"/>
</dbReference>
<comment type="caution">
    <text evidence="3">The sequence shown here is derived from an EMBL/GenBank/DDBJ whole genome shotgun (WGS) entry which is preliminary data.</text>
</comment>
<dbReference type="RefSeq" id="XP_070858966.1">
    <property type="nucleotide sequence ID" value="XM_071002528.1"/>
</dbReference>
<evidence type="ECO:0000256" key="1">
    <source>
        <dbReference type="SAM" id="MobiDB-lite"/>
    </source>
</evidence>
<organism evidence="3 4">
    <name type="scientific">Ceratocystis lukuohia</name>
    <dbReference type="NCBI Taxonomy" id="2019550"/>
    <lineage>
        <taxon>Eukaryota</taxon>
        <taxon>Fungi</taxon>
        <taxon>Dikarya</taxon>
        <taxon>Ascomycota</taxon>
        <taxon>Pezizomycotina</taxon>
        <taxon>Sordariomycetes</taxon>
        <taxon>Hypocreomycetidae</taxon>
        <taxon>Microascales</taxon>
        <taxon>Ceratocystidaceae</taxon>
        <taxon>Ceratocystis</taxon>
    </lineage>
</organism>
<dbReference type="PANTHER" id="PTHR11750:SF26">
    <property type="entry name" value="PROTEIN N-TERMINAL AMIDASE"/>
    <property type="match status" value="1"/>
</dbReference>
<reference evidence="3 4" key="1">
    <citation type="submission" date="2020-05" db="EMBL/GenBank/DDBJ databases">
        <title>Ceratocystis lukuohia genome.</title>
        <authorList>
            <person name="Harrington T.C."/>
            <person name="Kim K."/>
            <person name="Mayers C.G."/>
        </authorList>
    </citation>
    <scope>NUCLEOTIDE SEQUENCE [LARGE SCALE GENOMIC DNA]</scope>
    <source>
        <strain evidence="3 4">C4212</strain>
    </source>
</reference>
<feature type="domain" description="CN hydrolase" evidence="2">
    <location>
        <begin position="1"/>
        <end position="280"/>
    </location>
</feature>
<feature type="compositionally biased region" description="Acidic residues" evidence="1">
    <location>
        <begin position="1045"/>
        <end position="1057"/>
    </location>
</feature>